<gene>
    <name evidence="6" type="ORF">ZOSMA_91G00760</name>
</gene>
<dbReference type="OrthoDB" id="185373at2759"/>
<comment type="similarity">
    <text evidence="1">Belongs to the PPR family. PCMP-H subfamily.</text>
</comment>
<dbReference type="FunFam" id="1.25.40.10:FF:000730">
    <property type="entry name" value="Pentatricopeptide repeat-containing protein, chloroplastic"/>
    <property type="match status" value="1"/>
</dbReference>
<evidence type="ECO:0000256" key="5">
    <source>
        <dbReference type="SAM" id="MobiDB-lite"/>
    </source>
</evidence>
<organism evidence="6 7">
    <name type="scientific">Zostera marina</name>
    <name type="common">Eelgrass</name>
    <dbReference type="NCBI Taxonomy" id="29655"/>
    <lineage>
        <taxon>Eukaryota</taxon>
        <taxon>Viridiplantae</taxon>
        <taxon>Streptophyta</taxon>
        <taxon>Embryophyta</taxon>
        <taxon>Tracheophyta</taxon>
        <taxon>Spermatophyta</taxon>
        <taxon>Magnoliopsida</taxon>
        <taxon>Liliopsida</taxon>
        <taxon>Zosteraceae</taxon>
        <taxon>Zostera</taxon>
    </lineage>
</organism>
<evidence type="ECO:0000313" key="7">
    <source>
        <dbReference type="Proteomes" id="UP000036987"/>
    </source>
</evidence>
<feature type="compositionally biased region" description="Basic and acidic residues" evidence="5">
    <location>
        <begin position="31"/>
        <end position="45"/>
    </location>
</feature>
<evidence type="ECO:0000256" key="1">
    <source>
        <dbReference type="ARBA" id="ARBA00006643"/>
    </source>
</evidence>
<feature type="repeat" description="PPR" evidence="4">
    <location>
        <begin position="534"/>
        <end position="568"/>
    </location>
</feature>
<dbReference type="AlphaFoldDB" id="A0A0K9NLF9"/>
<evidence type="ECO:0000256" key="2">
    <source>
        <dbReference type="ARBA" id="ARBA00022737"/>
    </source>
</evidence>
<dbReference type="InterPro" id="IPR002885">
    <property type="entry name" value="PPR_rpt"/>
</dbReference>
<comment type="caution">
    <text evidence="6">The sequence shown here is derived from an EMBL/GenBank/DDBJ whole genome shotgun (WGS) entry which is preliminary data.</text>
</comment>
<feature type="repeat" description="PPR" evidence="4">
    <location>
        <begin position="99"/>
        <end position="133"/>
    </location>
</feature>
<dbReference type="STRING" id="29655.A0A0K9NLF9"/>
<dbReference type="Pfam" id="PF01535">
    <property type="entry name" value="PPR"/>
    <property type="match status" value="2"/>
</dbReference>
<dbReference type="InterPro" id="IPR046960">
    <property type="entry name" value="PPR_At4g14850-like_plant"/>
</dbReference>
<dbReference type="Pfam" id="PF13041">
    <property type="entry name" value="PPR_2"/>
    <property type="match status" value="4"/>
</dbReference>
<feature type="repeat" description="PPR" evidence="4">
    <location>
        <begin position="230"/>
        <end position="264"/>
    </location>
</feature>
<evidence type="ECO:0000256" key="4">
    <source>
        <dbReference type="PROSITE-ProRule" id="PRU00708"/>
    </source>
</evidence>
<dbReference type="FunFam" id="1.25.40.10:FF:000488">
    <property type="entry name" value="Pentatricopeptide repeat-containing protein, mitochondrial"/>
    <property type="match status" value="1"/>
</dbReference>
<sequence length="595" mass="66395">MLAPISRPIPFLHFDHYRRLPKLPPQLSSSEGRRKPGEKSHGISTRSDKAVADLYSSSRRSVSDENRLNELVSEIQSCSSLQDVRRAHAALLRLVGTLEIYFCNNLISCYAKLGRLKDAREVFDGMSDKNVVSWTALLNGYSRMGSNDEFWEVLKLMVDGNVEINSLTLCCILKFCGKVFDFEVGRQIHGFMIKKDRSNVILKSSLLYFYAQCGRISDAFTVFDGMERLDVVTWTTMITACAQTSEGNQALMMFLEMQDLGFRPNEFTVSSVLKACADEKGLRFGMQLHGAILKGMYPVDVFVESGLIGMYSKSNKVDDARTVFDMMPSRNTVTWTSMITGYAQHGRSEEAISLFHRMKARRILANSSTVVSILGACGSLRCLSLGKEIHTQIFKNHIDENNRHVGSTLVWFYCKCGLYSYAAKVLETMPTRDVITWTAIVSGHTQYGHDTEALELLNRMLREGVDPNDFTFTSALKACAGIEARREGQLIHGSVSKSGSDPNVYVGSALISLYMKCGCVDDAFRIFDGMPERNVVTWRTMVLGCAKNGFCREGLKLMYRMKDQGFAIDDYVLSTVIDSCGGDDIFDAMSGLGGL</sequence>
<protein>
    <submittedName>
        <fullName evidence="6">Pentatricopeptide repeat-containing protein</fullName>
    </submittedName>
</protein>
<dbReference type="FunFam" id="1.25.40.10:FF:000285">
    <property type="entry name" value="Pentatricopeptide repeat-containing protein, chloroplastic"/>
    <property type="match status" value="1"/>
</dbReference>
<evidence type="ECO:0000313" key="6">
    <source>
        <dbReference type="EMBL" id="KMZ56810.1"/>
    </source>
</evidence>
<dbReference type="PROSITE" id="PS51375">
    <property type="entry name" value="PPR"/>
    <property type="match status" value="5"/>
</dbReference>
<dbReference type="GO" id="GO:0009451">
    <property type="term" value="P:RNA modification"/>
    <property type="evidence" value="ECO:0000318"/>
    <property type="project" value="GO_Central"/>
</dbReference>
<dbReference type="InterPro" id="IPR011990">
    <property type="entry name" value="TPR-like_helical_dom_sf"/>
</dbReference>
<keyword evidence="3" id="KW-0809">Transit peptide</keyword>
<dbReference type="Proteomes" id="UP000036987">
    <property type="component" value="Unassembled WGS sequence"/>
</dbReference>
<dbReference type="FunFam" id="1.25.40.10:FF:000073">
    <property type="entry name" value="Pentatricopeptide repeat-containing protein chloroplastic"/>
    <property type="match status" value="1"/>
</dbReference>
<dbReference type="PANTHER" id="PTHR24015">
    <property type="entry name" value="OS07G0578800 PROTEIN-RELATED"/>
    <property type="match status" value="1"/>
</dbReference>
<evidence type="ECO:0000256" key="3">
    <source>
        <dbReference type="ARBA" id="ARBA00022946"/>
    </source>
</evidence>
<dbReference type="OMA" id="MFVCLLN"/>
<dbReference type="Gene3D" id="1.25.40.10">
    <property type="entry name" value="Tetratricopeptide repeat domain"/>
    <property type="match status" value="5"/>
</dbReference>
<keyword evidence="7" id="KW-1185">Reference proteome</keyword>
<dbReference type="EMBL" id="LFYR01002138">
    <property type="protein sequence ID" value="KMZ56810.1"/>
    <property type="molecule type" value="Genomic_DNA"/>
</dbReference>
<accession>A0A0K9NLF9</accession>
<proteinExistence type="inferred from homology"/>
<reference evidence="7" key="1">
    <citation type="journal article" date="2016" name="Nature">
        <title>The genome of the seagrass Zostera marina reveals angiosperm adaptation to the sea.</title>
        <authorList>
            <person name="Olsen J.L."/>
            <person name="Rouze P."/>
            <person name="Verhelst B."/>
            <person name="Lin Y.-C."/>
            <person name="Bayer T."/>
            <person name="Collen J."/>
            <person name="Dattolo E."/>
            <person name="De Paoli E."/>
            <person name="Dittami S."/>
            <person name="Maumus F."/>
            <person name="Michel G."/>
            <person name="Kersting A."/>
            <person name="Lauritano C."/>
            <person name="Lohaus R."/>
            <person name="Toepel M."/>
            <person name="Tonon T."/>
            <person name="Vanneste K."/>
            <person name="Amirebrahimi M."/>
            <person name="Brakel J."/>
            <person name="Bostroem C."/>
            <person name="Chovatia M."/>
            <person name="Grimwood J."/>
            <person name="Jenkins J.W."/>
            <person name="Jueterbock A."/>
            <person name="Mraz A."/>
            <person name="Stam W.T."/>
            <person name="Tice H."/>
            <person name="Bornberg-Bauer E."/>
            <person name="Green P.J."/>
            <person name="Pearson G.A."/>
            <person name="Procaccini G."/>
            <person name="Duarte C.M."/>
            <person name="Schmutz J."/>
            <person name="Reusch T.B.H."/>
            <person name="Van de Peer Y."/>
        </authorList>
    </citation>
    <scope>NUCLEOTIDE SEQUENCE [LARGE SCALE GENOMIC DNA]</scope>
    <source>
        <strain evidence="7">cv. Finnish</strain>
    </source>
</reference>
<keyword evidence="2" id="KW-0677">Repeat</keyword>
<dbReference type="GO" id="GO:0003723">
    <property type="term" value="F:RNA binding"/>
    <property type="evidence" value="ECO:0000318"/>
    <property type="project" value="GO_Central"/>
</dbReference>
<dbReference type="NCBIfam" id="TIGR00756">
    <property type="entry name" value="PPR"/>
    <property type="match status" value="7"/>
</dbReference>
<feature type="repeat" description="PPR" evidence="4">
    <location>
        <begin position="331"/>
        <end position="365"/>
    </location>
</feature>
<name>A0A0K9NLF9_ZOSMR</name>
<feature type="repeat" description="PPR" evidence="4">
    <location>
        <begin position="433"/>
        <end position="467"/>
    </location>
</feature>
<feature type="region of interest" description="Disordered" evidence="5">
    <location>
        <begin position="23"/>
        <end position="45"/>
    </location>
</feature>